<keyword evidence="3" id="KW-1133">Transmembrane helix</keyword>
<keyword evidence="2" id="KW-0812">Transmembrane</keyword>
<protein>
    <submittedName>
        <fullName evidence="5">Uncharacterized protein</fullName>
    </submittedName>
</protein>
<evidence type="ECO:0000256" key="4">
    <source>
        <dbReference type="ARBA" id="ARBA00023136"/>
    </source>
</evidence>
<evidence type="ECO:0000313" key="6">
    <source>
        <dbReference type="Proteomes" id="UP000749559"/>
    </source>
</evidence>
<dbReference type="GO" id="GO:0016020">
    <property type="term" value="C:membrane"/>
    <property type="evidence" value="ECO:0007669"/>
    <property type="project" value="UniProtKB-SubCell"/>
</dbReference>
<organism evidence="5 6">
    <name type="scientific">Owenia fusiformis</name>
    <name type="common">Polychaete worm</name>
    <dbReference type="NCBI Taxonomy" id="6347"/>
    <lineage>
        <taxon>Eukaryota</taxon>
        <taxon>Metazoa</taxon>
        <taxon>Spiralia</taxon>
        <taxon>Lophotrochozoa</taxon>
        <taxon>Annelida</taxon>
        <taxon>Polychaeta</taxon>
        <taxon>Sedentaria</taxon>
        <taxon>Canalipalpata</taxon>
        <taxon>Sabellida</taxon>
        <taxon>Oweniida</taxon>
        <taxon>Oweniidae</taxon>
        <taxon>Owenia</taxon>
    </lineage>
</organism>
<gene>
    <name evidence="5" type="ORF">OFUS_LOCUS15827</name>
</gene>
<accession>A0A8J1U8K5</accession>
<comment type="subcellular location">
    <subcellularLocation>
        <location evidence="1">Membrane</location>
        <topology evidence="1">Multi-pass membrane protein</topology>
    </subcellularLocation>
</comment>
<keyword evidence="6" id="KW-1185">Reference proteome</keyword>
<dbReference type="InterPro" id="IPR007237">
    <property type="entry name" value="CD20-like"/>
</dbReference>
<reference evidence="5" key="1">
    <citation type="submission" date="2022-03" db="EMBL/GenBank/DDBJ databases">
        <authorList>
            <person name="Martin C."/>
        </authorList>
    </citation>
    <scope>NUCLEOTIDE SEQUENCE</scope>
</reference>
<comment type="caution">
    <text evidence="5">The sequence shown here is derived from an EMBL/GenBank/DDBJ whole genome shotgun (WGS) entry which is preliminary data.</text>
</comment>
<keyword evidence="4" id="KW-0472">Membrane</keyword>
<name>A0A8J1U8K5_OWEFU</name>
<dbReference type="AlphaFoldDB" id="A0A8J1U8K5"/>
<sequence length="220" mass="23341">MATYPGSIRLNSQRRYGSISASIGYRQGWPHTCVKCISIMNIILGILAIAINVSASELKDKHFLNSATGLWGGAVIIFTGVIGILASKHKNDTFIGVWLLFNAILILVSLCIIGIHIKGVIQVRSSMILNINNKNTSNNSHIDPIQGNTTSVSTEHTSAHVVGKLILNSIMAGLGIVAFILGTVSVILSGKIVCCIEKHNNTFVPKSSSCQVSGSCSSPA</sequence>
<evidence type="ECO:0000256" key="2">
    <source>
        <dbReference type="ARBA" id="ARBA00022692"/>
    </source>
</evidence>
<dbReference type="Pfam" id="PF04103">
    <property type="entry name" value="CD20"/>
    <property type="match status" value="1"/>
</dbReference>
<evidence type="ECO:0000256" key="1">
    <source>
        <dbReference type="ARBA" id="ARBA00004141"/>
    </source>
</evidence>
<dbReference type="Proteomes" id="UP000749559">
    <property type="component" value="Unassembled WGS sequence"/>
</dbReference>
<dbReference type="EMBL" id="CAIIXF020000008">
    <property type="protein sequence ID" value="CAH1790650.1"/>
    <property type="molecule type" value="Genomic_DNA"/>
</dbReference>
<proteinExistence type="predicted"/>
<evidence type="ECO:0000256" key="3">
    <source>
        <dbReference type="ARBA" id="ARBA00022989"/>
    </source>
</evidence>
<evidence type="ECO:0000313" key="5">
    <source>
        <dbReference type="EMBL" id="CAH1790650.1"/>
    </source>
</evidence>